<reference evidence="2 3" key="1">
    <citation type="submission" date="2019-03" db="EMBL/GenBank/DDBJ databases">
        <title>Bradyrhizobium strains diversity isolated from Chamaecrista fasciculata.</title>
        <authorList>
            <person name="Urquiaga M.C.O."/>
            <person name="Hungria M."/>
            <person name="Delamuta J.R.M."/>
        </authorList>
    </citation>
    <scope>NUCLEOTIDE SEQUENCE [LARGE SCALE GENOMIC DNA]</scope>
    <source>
        <strain evidence="2 3">CNPSo 3424</strain>
    </source>
</reference>
<evidence type="ECO:0000313" key="2">
    <source>
        <dbReference type="EMBL" id="TFV34620.1"/>
    </source>
</evidence>
<evidence type="ECO:0000313" key="3">
    <source>
        <dbReference type="Proteomes" id="UP000298225"/>
    </source>
</evidence>
<dbReference type="PANTHER" id="PTHR34001:SF3">
    <property type="entry name" value="BLL7405 PROTEIN"/>
    <property type="match status" value="1"/>
</dbReference>
<dbReference type="EMBL" id="SPQU01000020">
    <property type="protein sequence ID" value="TFV34620.1"/>
    <property type="molecule type" value="Genomic_DNA"/>
</dbReference>
<gene>
    <name evidence="2" type="ORF">E4K66_31150</name>
</gene>
<sequence>MTRTSVRSRLLRQTKVGDFDMKKILLALTAVAAMTGSASAADLGARPYVKAPMPAPVANWTGFYVFGGGGGGLSNADQQIVDTVSGTPLTITQRQGGSGWFGTVGAGYDWQFSGTWVAGVFGDAQFGSIRSTIQDPIFDITGNQKLETSWAAGVRLGWLVAPNVLSYVNGGYSGAHFGRTNFTTLGGTPVGVHLNSYDRHGWFIGGGVENSLNIFGITSPGWFMKTEYRSAFYNAKTQTELLDAGNVPLVNSVRANHWNQTISTSLVYRFNWTGPVVAKY</sequence>
<feature type="chain" id="PRO_5021377331" evidence="1">
    <location>
        <begin position="41"/>
        <end position="280"/>
    </location>
</feature>
<evidence type="ECO:0000256" key="1">
    <source>
        <dbReference type="SAM" id="SignalP"/>
    </source>
</evidence>
<dbReference type="InterPro" id="IPR036709">
    <property type="entry name" value="Autotransporte_beta_dom_sf"/>
</dbReference>
<dbReference type="AlphaFoldDB" id="A0A4Y9KTG1"/>
<proteinExistence type="predicted"/>
<organism evidence="2 3">
    <name type="scientific">Bradyrhizobium frederickii</name>
    <dbReference type="NCBI Taxonomy" id="2560054"/>
    <lineage>
        <taxon>Bacteria</taxon>
        <taxon>Pseudomonadati</taxon>
        <taxon>Pseudomonadota</taxon>
        <taxon>Alphaproteobacteria</taxon>
        <taxon>Hyphomicrobiales</taxon>
        <taxon>Nitrobacteraceae</taxon>
        <taxon>Bradyrhizobium</taxon>
    </lineage>
</organism>
<dbReference type="PANTHER" id="PTHR34001">
    <property type="entry name" value="BLL7405 PROTEIN"/>
    <property type="match status" value="1"/>
</dbReference>
<comment type="caution">
    <text evidence="2">The sequence shown here is derived from an EMBL/GenBank/DDBJ whole genome shotgun (WGS) entry which is preliminary data.</text>
</comment>
<feature type="signal peptide" evidence="1">
    <location>
        <begin position="1"/>
        <end position="40"/>
    </location>
</feature>
<dbReference type="SUPFAM" id="SSF103515">
    <property type="entry name" value="Autotransporter"/>
    <property type="match status" value="1"/>
</dbReference>
<protein>
    <submittedName>
        <fullName evidence="2">Porin family protein</fullName>
    </submittedName>
</protein>
<dbReference type="Proteomes" id="UP000298225">
    <property type="component" value="Unassembled WGS sequence"/>
</dbReference>
<dbReference type="InterPro" id="IPR051692">
    <property type="entry name" value="OMP-like"/>
</dbReference>
<name>A0A4Y9KTG1_9BRAD</name>
<accession>A0A4Y9KTG1</accession>
<keyword evidence="3" id="KW-1185">Reference proteome</keyword>
<dbReference type="OrthoDB" id="8222426at2"/>
<keyword evidence="1" id="KW-0732">Signal</keyword>